<reference evidence="2" key="1">
    <citation type="submission" date="2021-09" db="EMBL/GenBank/DDBJ databases">
        <title>A high-quality genome of the endoparasitic fungus Hirsutella rhossiliensis with a comparison of Hirsutella genomes reveals transposable elements contributing to genome size variation.</title>
        <authorList>
            <person name="Lin R."/>
            <person name="Jiao Y."/>
            <person name="Sun X."/>
            <person name="Ling J."/>
            <person name="Xie B."/>
            <person name="Cheng X."/>
        </authorList>
    </citation>
    <scope>NUCLEOTIDE SEQUENCE</scope>
    <source>
        <strain evidence="2">HR02</strain>
    </source>
</reference>
<evidence type="ECO:0000256" key="1">
    <source>
        <dbReference type="SAM" id="MobiDB-lite"/>
    </source>
</evidence>
<dbReference type="RefSeq" id="XP_044724472.1">
    <property type="nucleotide sequence ID" value="XM_044860839.1"/>
</dbReference>
<feature type="compositionally biased region" description="Low complexity" evidence="1">
    <location>
        <begin position="149"/>
        <end position="160"/>
    </location>
</feature>
<evidence type="ECO:0000313" key="3">
    <source>
        <dbReference type="Proteomes" id="UP000824596"/>
    </source>
</evidence>
<comment type="caution">
    <text evidence="2">The sequence shown here is derived from an EMBL/GenBank/DDBJ whole genome shotgun (WGS) entry which is preliminary data.</text>
</comment>
<dbReference type="AlphaFoldDB" id="A0A9P8N716"/>
<accession>A0A9P8N716</accession>
<feature type="compositionally biased region" description="Polar residues" evidence="1">
    <location>
        <begin position="1"/>
        <end position="15"/>
    </location>
</feature>
<dbReference type="GeneID" id="68351497"/>
<name>A0A9P8N716_9HYPO</name>
<sequence length="213" mass="22503">MPLEVFSSSDASVSNVPAGDSSPVATREELLAKAAAESREQESQAAKLASMASPLEAKRLLQHGAFLVESLTGIPAVNPNWPTDVQRCPNVPAAMPTHDPAYTALLRVYSVAINHALVPNVDLEEAPDGNAQDRRQSVDLVSSRRKSPQSRSSSVPTSSSEGITAGIIDGVIDSITVIAGYNGYKGILATQFESGQLKAAQRKRSKAPGARRD</sequence>
<feature type="region of interest" description="Disordered" evidence="1">
    <location>
        <begin position="124"/>
        <end position="160"/>
    </location>
</feature>
<evidence type="ECO:0000313" key="2">
    <source>
        <dbReference type="EMBL" id="KAH0966959.1"/>
    </source>
</evidence>
<protein>
    <submittedName>
        <fullName evidence="2">Uncharacterized protein</fullName>
    </submittedName>
</protein>
<proteinExistence type="predicted"/>
<keyword evidence="3" id="KW-1185">Reference proteome</keyword>
<dbReference type="Proteomes" id="UP000824596">
    <property type="component" value="Unassembled WGS sequence"/>
</dbReference>
<gene>
    <name evidence="2" type="ORF">HRG_02368</name>
</gene>
<dbReference type="EMBL" id="JAIZPD010000002">
    <property type="protein sequence ID" value="KAH0966959.1"/>
    <property type="molecule type" value="Genomic_DNA"/>
</dbReference>
<organism evidence="2 3">
    <name type="scientific">Hirsutella rhossiliensis</name>
    <dbReference type="NCBI Taxonomy" id="111463"/>
    <lineage>
        <taxon>Eukaryota</taxon>
        <taxon>Fungi</taxon>
        <taxon>Dikarya</taxon>
        <taxon>Ascomycota</taxon>
        <taxon>Pezizomycotina</taxon>
        <taxon>Sordariomycetes</taxon>
        <taxon>Hypocreomycetidae</taxon>
        <taxon>Hypocreales</taxon>
        <taxon>Ophiocordycipitaceae</taxon>
        <taxon>Hirsutella</taxon>
    </lineage>
</organism>
<feature type="region of interest" description="Disordered" evidence="1">
    <location>
        <begin position="1"/>
        <end position="26"/>
    </location>
</feature>